<dbReference type="EMBL" id="KN847045">
    <property type="protein sequence ID" value="KIW24714.1"/>
    <property type="molecule type" value="Genomic_DNA"/>
</dbReference>
<gene>
    <name evidence="1" type="ORF">PV07_10413</name>
</gene>
<name>A0A0D2C034_9EURO</name>
<evidence type="ECO:0000313" key="2">
    <source>
        <dbReference type="Proteomes" id="UP000054466"/>
    </source>
</evidence>
<dbReference type="AlphaFoldDB" id="A0A0D2C034"/>
<reference evidence="1 2" key="1">
    <citation type="submission" date="2015-01" db="EMBL/GenBank/DDBJ databases">
        <title>The Genome Sequence of Cladophialophora immunda CBS83496.</title>
        <authorList>
            <consortium name="The Broad Institute Genomics Platform"/>
            <person name="Cuomo C."/>
            <person name="de Hoog S."/>
            <person name="Gorbushina A."/>
            <person name="Stielow B."/>
            <person name="Teixiera M."/>
            <person name="Abouelleil A."/>
            <person name="Chapman S.B."/>
            <person name="Priest M."/>
            <person name="Young S.K."/>
            <person name="Wortman J."/>
            <person name="Nusbaum C."/>
            <person name="Birren B."/>
        </authorList>
    </citation>
    <scope>NUCLEOTIDE SEQUENCE [LARGE SCALE GENOMIC DNA]</scope>
    <source>
        <strain evidence="1 2">CBS 83496</strain>
    </source>
</reference>
<organism evidence="1 2">
    <name type="scientific">Cladophialophora immunda</name>
    <dbReference type="NCBI Taxonomy" id="569365"/>
    <lineage>
        <taxon>Eukaryota</taxon>
        <taxon>Fungi</taxon>
        <taxon>Dikarya</taxon>
        <taxon>Ascomycota</taxon>
        <taxon>Pezizomycotina</taxon>
        <taxon>Eurotiomycetes</taxon>
        <taxon>Chaetothyriomycetidae</taxon>
        <taxon>Chaetothyriales</taxon>
        <taxon>Herpotrichiellaceae</taxon>
        <taxon>Cladophialophora</taxon>
    </lineage>
</organism>
<sequence length="117" mass="13394">MVMFSRWTQLDVNLDTIKPRATQSFLLAQELSTLGGNKTMWQTLAACRLLERRCFSGAADACHGMREQWIAKPHCWCCWVDGVSDILKSRQTTTIIIKYMDEEIHSSPSPEGSRMRN</sequence>
<dbReference type="RefSeq" id="XP_016244930.1">
    <property type="nucleotide sequence ID" value="XM_016397739.1"/>
</dbReference>
<dbReference type="HOGENOM" id="CLU_2084612_0_0_1"/>
<accession>A0A0D2C034</accession>
<proteinExistence type="predicted"/>
<dbReference type="RefSeq" id="XP_016244929.1">
    <property type="nucleotide sequence ID" value="XM_016397738.1"/>
</dbReference>
<dbReference type="VEuPathDB" id="FungiDB:PV07_10413"/>
<evidence type="ECO:0000313" key="1">
    <source>
        <dbReference type="EMBL" id="KIW24713.1"/>
    </source>
</evidence>
<protein>
    <submittedName>
        <fullName evidence="1">Uncharacterized protein</fullName>
    </submittedName>
</protein>
<dbReference type="Proteomes" id="UP000054466">
    <property type="component" value="Unassembled WGS sequence"/>
</dbReference>
<dbReference type="GeneID" id="27349607"/>
<dbReference type="EMBL" id="KN847045">
    <property type="protein sequence ID" value="KIW24713.1"/>
    <property type="molecule type" value="Genomic_DNA"/>
</dbReference>
<keyword evidence="2" id="KW-1185">Reference proteome</keyword>